<gene>
    <name evidence="2" type="ORF">K470DRAFT_124315</name>
</gene>
<sequence>MTGPMMSWAWTGWSICLTSIQMPRPGGGGACCLSTATGHISILEFLNFCDANKILIAFHSPHATHRLQHLDLGLFSPPRNYYSQWLNEFTSRSLGLPTMTKRSFFFFSFFLGGGDVFWKAFRVQSICSLWQKTGIFPWDAALVPDKLLGFQAYLIGRGEGPRGQDNAADTEQQCSSVWF</sequence>
<keyword evidence="1" id="KW-0732">Signal</keyword>
<evidence type="ECO:0008006" key="4">
    <source>
        <dbReference type="Google" id="ProtNLM"/>
    </source>
</evidence>
<name>A0A6A7C8Q9_9PEZI</name>
<evidence type="ECO:0000313" key="3">
    <source>
        <dbReference type="Proteomes" id="UP000799421"/>
    </source>
</evidence>
<evidence type="ECO:0000256" key="1">
    <source>
        <dbReference type="SAM" id="SignalP"/>
    </source>
</evidence>
<dbReference type="Proteomes" id="UP000799421">
    <property type="component" value="Unassembled WGS sequence"/>
</dbReference>
<protein>
    <recommendedName>
        <fullName evidence="4">DDE-1 domain-containing protein</fullName>
    </recommendedName>
</protein>
<organism evidence="2 3">
    <name type="scientific">Piedraia hortae CBS 480.64</name>
    <dbReference type="NCBI Taxonomy" id="1314780"/>
    <lineage>
        <taxon>Eukaryota</taxon>
        <taxon>Fungi</taxon>
        <taxon>Dikarya</taxon>
        <taxon>Ascomycota</taxon>
        <taxon>Pezizomycotina</taxon>
        <taxon>Dothideomycetes</taxon>
        <taxon>Dothideomycetidae</taxon>
        <taxon>Capnodiales</taxon>
        <taxon>Piedraiaceae</taxon>
        <taxon>Piedraia</taxon>
    </lineage>
</organism>
<accession>A0A6A7C8Q9</accession>
<evidence type="ECO:0000313" key="2">
    <source>
        <dbReference type="EMBL" id="KAF2863365.1"/>
    </source>
</evidence>
<dbReference type="OrthoDB" id="5425161at2759"/>
<keyword evidence="3" id="KW-1185">Reference proteome</keyword>
<feature type="signal peptide" evidence="1">
    <location>
        <begin position="1"/>
        <end position="28"/>
    </location>
</feature>
<dbReference type="AlphaFoldDB" id="A0A6A7C8Q9"/>
<reference evidence="2" key="1">
    <citation type="journal article" date="2020" name="Stud. Mycol.">
        <title>101 Dothideomycetes genomes: a test case for predicting lifestyles and emergence of pathogens.</title>
        <authorList>
            <person name="Haridas S."/>
            <person name="Albert R."/>
            <person name="Binder M."/>
            <person name="Bloem J."/>
            <person name="Labutti K."/>
            <person name="Salamov A."/>
            <person name="Andreopoulos B."/>
            <person name="Baker S."/>
            <person name="Barry K."/>
            <person name="Bills G."/>
            <person name="Bluhm B."/>
            <person name="Cannon C."/>
            <person name="Castanera R."/>
            <person name="Culley D."/>
            <person name="Daum C."/>
            <person name="Ezra D."/>
            <person name="Gonzalez J."/>
            <person name="Henrissat B."/>
            <person name="Kuo A."/>
            <person name="Liang C."/>
            <person name="Lipzen A."/>
            <person name="Lutzoni F."/>
            <person name="Magnuson J."/>
            <person name="Mondo S."/>
            <person name="Nolan M."/>
            <person name="Ohm R."/>
            <person name="Pangilinan J."/>
            <person name="Park H.-J."/>
            <person name="Ramirez L."/>
            <person name="Alfaro M."/>
            <person name="Sun H."/>
            <person name="Tritt A."/>
            <person name="Yoshinaga Y."/>
            <person name="Zwiers L.-H."/>
            <person name="Turgeon B."/>
            <person name="Goodwin S."/>
            <person name="Spatafora J."/>
            <person name="Crous P."/>
            <person name="Grigoriev I."/>
        </authorList>
    </citation>
    <scope>NUCLEOTIDE SEQUENCE</scope>
    <source>
        <strain evidence="2">CBS 480.64</strain>
    </source>
</reference>
<feature type="chain" id="PRO_5025623917" description="DDE-1 domain-containing protein" evidence="1">
    <location>
        <begin position="29"/>
        <end position="179"/>
    </location>
</feature>
<proteinExistence type="predicted"/>
<dbReference type="EMBL" id="MU005961">
    <property type="protein sequence ID" value="KAF2863365.1"/>
    <property type="molecule type" value="Genomic_DNA"/>
</dbReference>